<gene>
    <name evidence="3" type="ORF">SEMRO_432_G141610.1</name>
</gene>
<feature type="region of interest" description="Disordered" evidence="1">
    <location>
        <begin position="673"/>
        <end position="719"/>
    </location>
</feature>
<dbReference type="Proteomes" id="UP001153069">
    <property type="component" value="Unassembled WGS sequence"/>
</dbReference>
<dbReference type="Gene3D" id="3.30.450.20">
    <property type="entry name" value="PAS domain"/>
    <property type="match status" value="2"/>
</dbReference>
<sequence>MPRPSYCLACLMIKPTYSLRRQLMISYGCTALLTVTVCVVVAVLSAISAGHLVKTDSRLYMKEQVLASIQATSRYGTAAMTARLANHQGTVGLLEEFVLDRIVGYPYVEYYNNNSQVPFYDMDSQTAVYPLDIPLPTANNNNNNDSLMQLDFNVEMNLHEQNVVENTQERAAAYGTGVSTSHANFHFQGICDPNATEDSRVYYPNCTDANNDFFTGGVVSPSNTTLWLAQASADLVPALKALWETQSSAILIGVFFHNRGSGAAVSFPGRQRAPSSGYESVGCDWMAQPNPLRPHEPIGTPEEIAKCHPQGTFVHGREYNPVERDWCRKQVLKPNEYHFFGPYHPPRAPPGVWLFGLGKALYDRKTGRFVACTSVDLSLYTVNQDLKRIDNYTKGALVLDDGTIVSGGEWVSGNTTETLAIYDSSWLNKDEWMRLTSQNFTETSDGTFPDWDDYQAIIIEQENGGSFVTAYPIVLSSASSTTGTGPAKPDFWLVFCTQGEIFQVFDDMDQAIDDEVGDLIRATVITGVLGALVLLIVIWVITRMLTRPLAWIETVAWKIVNHDKEEDNSLNENTSILEDDEKNTYAGEHGSALKHCVPKTEISELVAEFSKMIQGFSGKGASSVAKSHVQEIPNILEWQTDFHYLYHQHRRSTLQNNRNQNNNMKRSDVHALSCHTKQARKQSIGTVEEKAKEERHPDAPIMRSASRSSNGGHSVFTDDDDEIEYDNCLTTQEQEKPLGHAADYDHDDDDSSDDDEDELMAPYVPVMAPPRINLGPNIRASSYHRKGDAKDPDGANRGQAVAATRSSLFRWILFLVVVPQVLTAVCIAALVSHSMLNVLPSWVTLSEDVSFELAKDTIEVAAINRASLAESVLQGPVRDLFLLTRMAGWLLLDGIVRSSSFTEVTENVEECKTYSASLDGVECPAYIDPSRTQCDCDWNDLFELPCQDYDEFESRKFQKLFYEGKKTDVDPVTGKRNNSASFPTVGHSPSTTSWWNDTSMLPGASKGSNASGYTTTYDRLRVASALSTTFFPVYNFRNGGKGKKYFVAGAIAFEMDGMMVGYRGCDYDAQLSHWVSGKDNEAAQVRPDLCPLNSYGFDPRCRGWYDTAKRRATEGHGLFITAPYKLDFFHQAETTATSPLIDTRDNTYLGQVALDFRIQDILADVAQETDEYFSFIVSPLLDADSQGDTVAGPNFEIGSPPEWIADLVLPGDGKTSKNYHDFKNITLQMKGGASGEAEFFRMTDEGKEELIHMFYAPVHVRTLTPVQPNDFSRGVNFSYDVVYSIGLAQSDEMLRAPYQHAEEEVNKKIRNVEVVFLVLVIVSLIACTIFTGLISIEVTTPTLILLQVVKNINAGRIDDDLPPLEGGSRESNKVYIAFAKLFKIVRVSNTAFFSGNLEWAYHFVRGALTLFHKINDRKAIGVASNNIANILFATILEKMQTRKSSEPKDRVYLGKVCCPEAASHHYEESIAIATMDLNNAPLLDDRCGYASQLADRHFNRAMFHLRTSGEPRASDCQENHQGYEDLARTKELDIDVREYWLHHKLLMSNSDLYFDRIIRRLRGLSIVNDDVRVKEVWNVRELVEEGDRLLFAAWGEDVPLFRELGQVGRLQQLESALISLELASGNVEEAARLAMRMIIEDEYLLDSAFVAAADAFFRFMNMESSKAPMWSTSTVAKTKASIREMLRMCKDSSLDTGKGLVFCFAIGNSDMAEETSSELKERCLSLYDQHSGKDDVVGLVGGAFFADVLKHKGARGAVQQELFDESCCQSSGASATEVLLSAQQLIAECADFHDSETFIVLVTDDNVSKADIDRAMTQHSSGKVKKGSIQTMVIGLACNDGCSGDRGNQTRITSTRGAQHICTCSQSIGDAIEEVSNIIVGTAGFAKSSQQGITMEKF</sequence>
<feature type="compositionally biased region" description="Basic and acidic residues" evidence="1">
    <location>
        <begin position="733"/>
        <end position="744"/>
    </location>
</feature>
<organism evidence="3 4">
    <name type="scientific">Seminavis robusta</name>
    <dbReference type="NCBI Taxonomy" id="568900"/>
    <lineage>
        <taxon>Eukaryota</taxon>
        <taxon>Sar</taxon>
        <taxon>Stramenopiles</taxon>
        <taxon>Ochrophyta</taxon>
        <taxon>Bacillariophyta</taxon>
        <taxon>Bacillariophyceae</taxon>
        <taxon>Bacillariophycidae</taxon>
        <taxon>Naviculales</taxon>
        <taxon>Naviculaceae</taxon>
        <taxon>Seminavis</taxon>
    </lineage>
</organism>
<keyword evidence="2" id="KW-0472">Membrane</keyword>
<keyword evidence="4" id="KW-1185">Reference proteome</keyword>
<evidence type="ECO:0000313" key="4">
    <source>
        <dbReference type="Proteomes" id="UP001153069"/>
    </source>
</evidence>
<proteinExistence type="predicted"/>
<dbReference type="OrthoDB" id="41390at2759"/>
<evidence type="ECO:0000256" key="2">
    <source>
        <dbReference type="SAM" id="Phobius"/>
    </source>
</evidence>
<feature type="region of interest" description="Disordered" evidence="1">
    <location>
        <begin position="775"/>
        <end position="797"/>
    </location>
</feature>
<reference evidence="3" key="1">
    <citation type="submission" date="2020-06" db="EMBL/GenBank/DDBJ databases">
        <authorList>
            <consortium name="Plant Systems Biology data submission"/>
        </authorList>
    </citation>
    <scope>NUCLEOTIDE SEQUENCE</scope>
    <source>
        <strain evidence="3">D6</strain>
    </source>
</reference>
<name>A0A9N8DX51_9STRA</name>
<accession>A0A9N8DX51</accession>
<dbReference type="EMBL" id="CAICTM010000431">
    <property type="protein sequence ID" value="CAB9510337.1"/>
    <property type="molecule type" value="Genomic_DNA"/>
</dbReference>
<keyword evidence="2" id="KW-0812">Transmembrane</keyword>
<feature type="compositionally biased region" description="Basic and acidic residues" evidence="1">
    <location>
        <begin position="785"/>
        <end position="794"/>
    </location>
</feature>
<feature type="compositionally biased region" description="Acidic residues" evidence="1">
    <location>
        <begin position="745"/>
        <end position="757"/>
    </location>
</feature>
<keyword evidence="2" id="KW-1133">Transmembrane helix</keyword>
<feature type="transmembrane region" description="Helical" evidence="2">
    <location>
        <begin position="519"/>
        <end position="541"/>
    </location>
</feature>
<comment type="caution">
    <text evidence="3">The sequence shown here is derived from an EMBL/GenBank/DDBJ whole genome shotgun (WGS) entry which is preliminary data.</text>
</comment>
<feature type="region of interest" description="Disordered" evidence="1">
    <location>
        <begin position="732"/>
        <end position="757"/>
    </location>
</feature>
<feature type="transmembrane region" description="Helical" evidence="2">
    <location>
        <begin position="24"/>
        <end position="53"/>
    </location>
</feature>
<evidence type="ECO:0000256" key="1">
    <source>
        <dbReference type="SAM" id="MobiDB-lite"/>
    </source>
</evidence>
<feature type="compositionally biased region" description="Basic and acidic residues" evidence="1">
    <location>
        <begin position="687"/>
        <end position="698"/>
    </location>
</feature>
<feature type="transmembrane region" description="Helical" evidence="2">
    <location>
        <begin position="808"/>
        <end position="831"/>
    </location>
</feature>
<evidence type="ECO:0000313" key="3">
    <source>
        <dbReference type="EMBL" id="CAB9510337.1"/>
    </source>
</evidence>
<protein>
    <submittedName>
        <fullName evidence="3">Uncharacterized protein</fullName>
    </submittedName>
</protein>